<dbReference type="EMBL" id="FNAN01000004">
    <property type="protein sequence ID" value="SDE20797.1"/>
    <property type="molecule type" value="Genomic_DNA"/>
</dbReference>
<proteinExistence type="predicted"/>
<accession>A0A1G7B1T1</accession>
<dbReference type="Proteomes" id="UP000198748">
    <property type="component" value="Unassembled WGS sequence"/>
</dbReference>
<dbReference type="AlphaFoldDB" id="A0A1G7B1T1"/>
<sequence>MYPGWSRRKLAASKPFFKFLCSHAVKGITFAPSNFISKKMSRLRKGDVFLLCERHYVMLGNFNIQVGRVYNRGKDRSKVRSQLTISVTDILHKNGIEYDKDLIDRFANYVAKDIQPGKFRLPMGHFVVTEVDSSGNSTEETVHCKRFHPLPGENEDVIRFNQNKFGTGQYPHNVLFSLGDGEY</sequence>
<keyword evidence="2" id="KW-1185">Reference proteome</keyword>
<reference evidence="2" key="1">
    <citation type="submission" date="2016-10" db="EMBL/GenBank/DDBJ databases">
        <authorList>
            <person name="Varghese N."/>
            <person name="Submissions S."/>
        </authorList>
    </citation>
    <scope>NUCLEOTIDE SEQUENCE [LARGE SCALE GENOMIC DNA]</scope>
    <source>
        <strain evidence="2">DSM 25329</strain>
    </source>
</reference>
<protein>
    <submittedName>
        <fullName evidence="1">Uncharacterized protein</fullName>
    </submittedName>
</protein>
<dbReference type="STRING" id="659014.SAMN04487996_10445"/>
<name>A0A1G7B1T1_9BACT</name>
<gene>
    <name evidence="1" type="ORF">SAMN04487996_10445</name>
</gene>
<evidence type="ECO:0000313" key="2">
    <source>
        <dbReference type="Proteomes" id="UP000198748"/>
    </source>
</evidence>
<evidence type="ECO:0000313" key="1">
    <source>
        <dbReference type="EMBL" id="SDE20797.1"/>
    </source>
</evidence>
<organism evidence="1 2">
    <name type="scientific">Dyadobacter soli</name>
    <dbReference type="NCBI Taxonomy" id="659014"/>
    <lineage>
        <taxon>Bacteria</taxon>
        <taxon>Pseudomonadati</taxon>
        <taxon>Bacteroidota</taxon>
        <taxon>Cytophagia</taxon>
        <taxon>Cytophagales</taxon>
        <taxon>Spirosomataceae</taxon>
        <taxon>Dyadobacter</taxon>
    </lineage>
</organism>